<accession>A0A0F9DNN7</accession>
<gene>
    <name evidence="1" type="ORF">LCGC14_2176340</name>
</gene>
<organism evidence="1">
    <name type="scientific">marine sediment metagenome</name>
    <dbReference type="NCBI Taxonomy" id="412755"/>
    <lineage>
        <taxon>unclassified sequences</taxon>
        <taxon>metagenomes</taxon>
        <taxon>ecological metagenomes</taxon>
    </lineage>
</organism>
<name>A0A0F9DNN7_9ZZZZ</name>
<sequence>MAQGFAKRVTAFQWEDWSPAYTNLTIGNGTVISRFINIGKLVVCHFTFTLGSTSAVGTTPKVSLPVVAASVYVANRNYVGELVLDDITGSDFHGPIRLASTTEATLLVYDSSGTYLGRAGITATVPFTWATGDIISFTMVYEGAT</sequence>
<evidence type="ECO:0000313" key="1">
    <source>
        <dbReference type="EMBL" id="KKL63314.1"/>
    </source>
</evidence>
<protein>
    <submittedName>
        <fullName evidence="1">Uncharacterized protein</fullName>
    </submittedName>
</protein>
<proteinExistence type="predicted"/>
<reference evidence="1" key="1">
    <citation type="journal article" date="2015" name="Nature">
        <title>Complex archaea that bridge the gap between prokaryotes and eukaryotes.</title>
        <authorList>
            <person name="Spang A."/>
            <person name="Saw J.H."/>
            <person name="Jorgensen S.L."/>
            <person name="Zaremba-Niedzwiedzka K."/>
            <person name="Martijn J."/>
            <person name="Lind A.E."/>
            <person name="van Eijk R."/>
            <person name="Schleper C."/>
            <person name="Guy L."/>
            <person name="Ettema T.J."/>
        </authorList>
    </citation>
    <scope>NUCLEOTIDE SEQUENCE</scope>
</reference>
<dbReference type="AlphaFoldDB" id="A0A0F9DNN7"/>
<dbReference type="EMBL" id="LAZR01028214">
    <property type="protein sequence ID" value="KKL63314.1"/>
    <property type="molecule type" value="Genomic_DNA"/>
</dbReference>
<comment type="caution">
    <text evidence="1">The sequence shown here is derived from an EMBL/GenBank/DDBJ whole genome shotgun (WGS) entry which is preliminary data.</text>
</comment>